<dbReference type="InterPro" id="IPR038695">
    <property type="entry name" value="Saro_0823-like_sf"/>
</dbReference>
<sequence>MSLRFARPLAAPSRRLLAALVVLILPALASSPAFADGPFEPLTIASRSGRHTFQVEVMRDDAGRAQGLMFRRKMAPDRGMLFDFERTAPVAMWMKNTYLPLDMLFIRADGTVARIATDTEPLSTRTIPSGEPVLGVLELNAGTAARLGLHPGDKVEHPLFRGR</sequence>
<dbReference type="Pfam" id="PF02643">
    <property type="entry name" value="DUF192"/>
    <property type="match status" value="1"/>
</dbReference>
<dbReference type="InterPro" id="IPR003795">
    <property type="entry name" value="DUF192"/>
</dbReference>
<reference evidence="2 3" key="1">
    <citation type="submission" date="2015-03" db="EMBL/GenBank/DDBJ databases">
        <title>Genome sequencing of Methylobacterium tarhaniae DSM 25844.</title>
        <authorList>
            <person name="Chaudhry V."/>
            <person name="Patil P.B."/>
        </authorList>
    </citation>
    <scope>NUCLEOTIDE SEQUENCE [LARGE SCALE GENOMIC DNA]</scope>
    <source>
        <strain evidence="2 3">DSM 25844</strain>
    </source>
</reference>
<dbReference type="PANTHER" id="PTHR37953:SF1">
    <property type="entry name" value="UPF0127 PROTEIN MJ1496"/>
    <property type="match status" value="1"/>
</dbReference>
<organism evidence="2 3">
    <name type="scientific">Methylobacterium tarhaniae</name>
    <dbReference type="NCBI Taxonomy" id="1187852"/>
    <lineage>
        <taxon>Bacteria</taxon>
        <taxon>Pseudomonadati</taxon>
        <taxon>Pseudomonadota</taxon>
        <taxon>Alphaproteobacteria</taxon>
        <taxon>Hyphomicrobiales</taxon>
        <taxon>Methylobacteriaceae</taxon>
        <taxon>Methylobacterium</taxon>
    </lineage>
</organism>
<dbReference type="RefSeq" id="WP_048450132.1">
    <property type="nucleotide sequence ID" value="NZ_LABZ01000037.1"/>
</dbReference>
<accession>A0A0J6TD49</accession>
<name>A0A0J6TD49_9HYPH</name>
<evidence type="ECO:0000313" key="2">
    <source>
        <dbReference type="EMBL" id="KMO43797.1"/>
    </source>
</evidence>
<keyword evidence="1" id="KW-0732">Signal</keyword>
<protein>
    <submittedName>
        <fullName evidence="2">Uncharacterized protein</fullName>
    </submittedName>
</protein>
<evidence type="ECO:0000256" key="1">
    <source>
        <dbReference type="SAM" id="SignalP"/>
    </source>
</evidence>
<feature type="signal peptide" evidence="1">
    <location>
        <begin position="1"/>
        <end position="35"/>
    </location>
</feature>
<dbReference type="PATRIC" id="fig|1187852.3.peg.4760"/>
<dbReference type="AlphaFoldDB" id="A0A0J6TD49"/>
<dbReference type="PANTHER" id="PTHR37953">
    <property type="entry name" value="UPF0127 PROTEIN MJ1496"/>
    <property type="match status" value="1"/>
</dbReference>
<comment type="caution">
    <text evidence="2">The sequence shown here is derived from an EMBL/GenBank/DDBJ whole genome shotgun (WGS) entry which is preliminary data.</text>
</comment>
<gene>
    <name evidence="2" type="ORF">VQ03_06915</name>
</gene>
<keyword evidence="3" id="KW-1185">Reference proteome</keyword>
<dbReference type="OrthoDB" id="9808290at2"/>
<feature type="chain" id="PRO_5005282391" evidence="1">
    <location>
        <begin position="36"/>
        <end position="163"/>
    </location>
</feature>
<proteinExistence type="predicted"/>
<evidence type="ECO:0000313" key="3">
    <source>
        <dbReference type="Proteomes" id="UP000036449"/>
    </source>
</evidence>
<dbReference type="EMBL" id="LABZ01000037">
    <property type="protein sequence ID" value="KMO43797.1"/>
    <property type="molecule type" value="Genomic_DNA"/>
</dbReference>
<dbReference type="Gene3D" id="2.60.120.1140">
    <property type="entry name" value="Protein of unknown function DUF192"/>
    <property type="match status" value="1"/>
</dbReference>
<dbReference type="Proteomes" id="UP000036449">
    <property type="component" value="Unassembled WGS sequence"/>
</dbReference>